<dbReference type="CDD" id="cd00038">
    <property type="entry name" value="CAP_ED"/>
    <property type="match status" value="1"/>
</dbReference>
<dbReference type="EMBL" id="JAROCY010000043">
    <property type="protein sequence ID" value="MDF8335784.1"/>
    <property type="molecule type" value="Genomic_DNA"/>
</dbReference>
<dbReference type="CDD" id="cd00092">
    <property type="entry name" value="HTH_CRP"/>
    <property type="match status" value="1"/>
</dbReference>
<keyword evidence="3" id="KW-0804">Transcription</keyword>
<dbReference type="PANTHER" id="PTHR24567:SF75">
    <property type="entry name" value="FUMARATE AND NITRATE REDUCTION REGULATORY PROTEIN"/>
    <property type="match status" value="1"/>
</dbReference>
<evidence type="ECO:0000313" key="6">
    <source>
        <dbReference type="EMBL" id="MDF8335784.1"/>
    </source>
</evidence>
<dbReference type="SUPFAM" id="SSF51206">
    <property type="entry name" value="cAMP-binding domain-like"/>
    <property type="match status" value="1"/>
</dbReference>
<dbReference type="SUPFAM" id="SSF46785">
    <property type="entry name" value="Winged helix' DNA-binding domain"/>
    <property type="match status" value="1"/>
</dbReference>
<evidence type="ECO:0000256" key="2">
    <source>
        <dbReference type="ARBA" id="ARBA00023125"/>
    </source>
</evidence>
<keyword evidence="1" id="KW-0805">Transcription regulation</keyword>
<dbReference type="InterPro" id="IPR014710">
    <property type="entry name" value="RmlC-like_jellyroll"/>
</dbReference>
<dbReference type="PROSITE" id="PS50042">
    <property type="entry name" value="CNMP_BINDING_3"/>
    <property type="match status" value="1"/>
</dbReference>
<dbReference type="Pfam" id="PF13545">
    <property type="entry name" value="HTH_Crp_2"/>
    <property type="match status" value="1"/>
</dbReference>
<reference evidence="6 7" key="1">
    <citation type="submission" date="2023-03" db="EMBL/GenBank/DDBJ databases">
        <title>Novosphingobium cyanobacteriorum sp. nov., isolated from a eutrophic reservoir during the Microcystis bloom period.</title>
        <authorList>
            <person name="Kang M."/>
            <person name="Le V."/>
            <person name="Ko S.-R."/>
            <person name="Lee S.-A."/>
            <person name="Ahn C.-Y."/>
        </authorList>
    </citation>
    <scope>NUCLEOTIDE SEQUENCE [LARGE SCALE GENOMIC DNA]</scope>
    <source>
        <strain evidence="6 7">HBC54</strain>
    </source>
</reference>
<dbReference type="PRINTS" id="PR00034">
    <property type="entry name" value="HTHCRP"/>
</dbReference>
<evidence type="ECO:0000259" key="4">
    <source>
        <dbReference type="PROSITE" id="PS50042"/>
    </source>
</evidence>
<dbReference type="Pfam" id="PF00027">
    <property type="entry name" value="cNMP_binding"/>
    <property type="match status" value="1"/>
</dbReference>
<dbReference type="PROSITE" id="PS51063">
    <property type="entry name" value="HTH_CRP_2"/>
    <property type="match status" value="1"/>
</dbReference>
<dbReference type="SMART" id="SM00100">
    <property type="entry name" value="cNMP"/>
    <property type="match status" value="1"/>
</dbReference>
<proteinExistence type="predicted"/>
<feature type="domain" description="HTH crp-type" evidence="5">
    <location>
        <begin position="154"/>
        <end position="229"/>
    </location>
</feature>
<dbReference type="Gene3D" id="1.10.10.10">
    <property type="entry name" value="Winged helix-like DNA-binding domain superfamily/Winged helix DNA-binding domain"/>
    <property type="match status" value="1"/>
</dbReference>
<name>A0ABT6CPE0_9SPHN</name>
<comment type="caution">
    <text evidence="6">The sequence shown here is derived from an EMBL/GenBank/DDBJ whole genome shotgun (WGS) entry which is preliminary data.</text>
</comment>
<dbReference type="Proteomes" id="UP001222770">
    <property type="component" value="Unassembled WGS sequence"/>
</dbReference>
<dbReference type="InterPro" id="IPR012318">
    <property type="entry name" value="HTH_CRP"/>
</dbReference>
<gene>
    <name evidence="6" type="ORF">POM99_21495</name>
</gene>
<protein>
    <submittedName>
        <fullName evidence="6">Crp/Fnr family transcriptional regulator</fullName>
    </submittedName>
</protein>
<dbReference type="InterPro" id="IPR018490">
    <property type="entry name" value="cNMP-bd_dom_sf"/>
</dbReference>
<dbReference type="InterPro" id="IPR036388">
    <property type="entry name" value="WH-like_DNA-bd_sf"/>
</dbReference>
<feature type="domain" description="Cyclic nucleotide-binding" evidence="4">
    <location>
        <begin position="23"/>
        <end position="92"/>
    </location>
</feature>
<dbReference type="InterPro" id="IPR050397">
    <property type="entry name" value="Env_Response_Regulators"/>
</dbReference>
<evidence type="ECO:0000256" key="3">
    <source>
        <dbReference type="ARBA" id="ARBA00023163"/>
    </source>
</evidence>
<dbReference type="InterPro" id="IPR036390">
    <property type="entry name" value="WH_DNA-bd_sf"/>
</dbReference>
<organism evidence="6 7">
    <name type="scientific">Novosphingobium cyanobacteriorum</name>
    <dbReference type="NCBI Taxonomy" id="3024215"/>
    <lineage>
        <taxon>Bacteria</taxon>
        <taxon>Pseudomonadati</taxon>
        <taxon>Pseudomonadota</taxon>
        <taxon>Alphaproteobacteria</taxon>
        <taxon>Sphingomonadales</taxon>
        <taxon>Sphingomonadaceae</taxon>
        <taxon>Novosphingobium</taxon>
    </lineage>
</organism>
<accession>A0ABT6CPE0</accession>
<keyword evidence="7" id="KW-1185">Reference proteome</keyword>
<sequence>MGRRPDLDWSHACRDCAVGTSAVCSTLDVTALADLRNQGSSIQLAAGQPLFHQGDPADRTFSLTSGVVKLYSVLPDGRRQVIAFHFPGEFIGFSPSEDYHCTAEAVSAATLCRFETGRFEQFARSSDEFARSRHERVARDLVAAQTRAMVLGQATARERLAHFLCDVHRRSQARPAGASGIVPLPMSRSDIAEYLGLAKETVSRELSALRATGIVRTISRNLLEIRDMERLRRLAIV</sequence>
<keyword evidence="2" id="KW-0238">DNA-binding</keyword>
<dbReference type="PANTHER" id="PTHR24567">
    <property type="entry name" value="CRP FAMILY TRANSCRIPTIONAL REGULATORY PROTEIN"/>
    <property type="match status" value="1"/>
</dbReference>
<dbReference type="PROSITE" id="PS00042">
    <property type="entry name" value="HTH_CRP_1"/>
    <property type="match status" value="1"/>
</dbReference>
<evidence type="ECO:0000313" key="7">
    <source>
        <dbReference type="Proteomes" id="UP001222770"/>
    </source>
</evidence>
<dbReference type="InterPro" id="IPR018335">
    <property type="entry name" value="Tscrpt_reg_HTH_Crp-type_CS"/>
</dbReference>
<dbReference type="InterPro" id="IPR000595">
    <property type="entry name" value="cNMP-bd_dom"/>
</dbReference>
<dbReference type="SMART" id="SM00419">
    <property type="entry name" value="HTH_CRP"/>
    <property type="match status" value="1"/>
</dbReference>
<dbReference type="Gene3D" id="2.60.120.10">
    <property type="entry name" value="Jelly Rolls"/>
    <property type="match status" value="1"/>
</dbReference>
<dbReference type="RefSeq" id="WP_277280787.1">
    <property type="nucleotide sequence ID" value="NZ_JAROCY010000043.1"/>
</dbReference>
<evidence type="ECO:0000259" key="5">
    <source>
        <dbReference type="PROSITE" id="PS51063"/>
    </source>
</evidence>
<evidence type="ECO:0000256" key="1">
    <source>
        <dbReference type="ARBA" id="ARBA00023015"/>
    </source>
</evidence>